<dbReference type="EMBL" id="CP081864">
    <property type="protein sequence ID" value="QZN94805.1"/>
    <property type="molecule type" value="Genomic_DNA"/>
</dbReference>
<name>A0ABX9AP78_9ENTR</name>
<evidence type="ECO:0000256" key="5">
    <source>
        <dbReference type="ARBA" id="ARBA00022989"/>
    </source>
</evidence>
<evidence type="ECO:0000256" key="6">
    <source>
        <dbReference type="ARBA" id="ARBA00023136"/>
    </source>
</evidence>
<dbReference type="Proteomes" id="UP000825886">
    <property type="component" value="Chromosome"/>
</dbReference>
<organism evidence="8 9">
    <name type="scientific">Symbiopectobacterium purcellii</name>
    <dbReference type="NCBI Taxonomy" id="2871826"/>
    <lineage>
        <taxon>Bacteria</taxon>
        <taxon>Pseudomonadati</taxon>
        <taxon>Pseudomonadota</taxon>
        <taxon>Gammaproteobacteria</taxon>
        <taxon>Enterobacterales</taxon>
        <taxon>Enterobacteriaceae</taxon>
    </lineage>
</organism>
<sequence>MFTGMFFDLHTWLYEMAMVSARLMPAFILLPFFNNNTLTGAIRLPVAMLTGSVLWPHTGEAMAGYDNIWFLILIGKELAVGLIIAGFLCLPCWVMHATGSFIDNQRGATLSSIIDPLSGVDTSELANFFNLFAAVIVLQSGGLLLMLEVFEKSYQLWQPYQLDMPAYRTVIGFLTLVVKNGVILASPLIIIFLLSELFLGLLARFAPQLNAFSLALTVKSLIGFLLLLLYFPPILPDRIMDLRLYPVDLLGW</sequence>
<evidence type="ECO:0000313" key="9">
    <source>
        <dbReference type="Proteomes" id="UP000825886"/>
    </source>
</evidence>
<dbReference type="Pfam" id="PF01311">
    <property type="entry name" value="Bac_export_1"/>
    <property type="match status" value="1"/>
</dbReference>
<feature type="transmembrane region" description="Helical" evidence="7">
    <location>
        <begin position="214"/>
        <end position="235"/>
    </location>
</feature>
<dbReference type="PANTHER" id="PTHR30065:SF1">
    <property type="entry name" value="SURFACE PRESENTATION OF ANTIGENS PROTEIN SPAR"/>
    <property type="match status" value="1"/>
</dbReference>
<keyword evidence="3 7" id="KW-1003">Cell membrane</keyword>
<comment type="subcellular location">
    <subcellularLocation>
        <location evidence="1 7">Cell membrane</location>
        <topology evidence="1 7">Multi-pass membrane protein</topology>
    </subcellularLocation>
</comment>
<dbReference type="PANTHER" id="PTHR30065">
    <property type="entry name" value="FLAGELLAR BIOSYNTHETIC PROTEIN FLIR"/>
    <property type="match status" value="1"/>
</dbReference>
<evidence type="ECO:0000256" key="2">
    <source>
        <dbReference type="ARBA" id="ARBA00009772"/>
    </source>
</evidence>
<evidence type="ECO:0000256" key="1">
    <source>
        <dbReference type="ARBA" id="ARBA00004651"/>
    </source>
</evidence>
<reference evidence="8 9" key="1">
    <citation type="submission" date="2021-08" db="EMBL/GenBank/DDBJ databases">
        <title>Culture and genomic analysis of Symbiopectobacterium purcellii sp. nov. gen. nov., isolated from the leafhopper Empoasca decipiens.</title>
        <authorList>
            <person name="Nadal-Jimenez P."/>
            <person name="Siozios S."/>
            <person name="Halliday N."/>
            <person name="Camara M."/>
            <person name="Hurst G.D.D."/>
        </authorList>
    </citation>
    <scope>NUCLEOTIDE SEQUENCE [LARGE SCALE GENOMIC DNA]</scope>
    <source>
        <strain evidence="8 9">SyEd1</strain>
    </source>
</reference>
<dbReference type="InterPro" id="IPR006304">
    <property type="entry name" value="T3SS_SpaR/YscT"/>
</dbReference>
<protein>
    <submittedName>
        <fullName evidence="8">SpaR/YscT/HrcT type III secretion system export apparatus protein</fullName>
    </submittedName>
</protein>
<accession>A0ABX9AP78</accession>
<feature type="transmembrane region" description="Helical" evidence="7">
    <location>
        <begin position="12"/>
        <end position="32"/>
    </location>
</feature>
<keyword evidence="6 7" id="KW-0472">Membrane</keyword>
<keyword evidence="5 7" id="KW-1133">Transmembrane helix</keyword>
<feature type="transmembrane region" description="Helical" evidence="7">
    <location>
        <begin position="170"/>
        <end position="194"/>
    </location>
</feature>
<evidence type="ECO:0000256" key="4">
    <source>
        <dbReference type="ARBA" id="ARBA00022692"/>
    </source>
</evidence>
<proteinExistence type="inferred from homology"/>
<evidence type="ECO:0000313" key="8">
    <source>
        <dbReference type="EMBL" id="QZN94805.1"/>
    </source>
</evidence>
<gene>
    <name evidence="8" type="ORF">K6K13_16250</name>
</gene>
<dbReference type="PRINTS" id="PR00953">
    <property type="entry name" value="TYPE3IMRPROT"/>
</dbReference>
<feature type="transmembrane region" description="Helical" evidence="7">
    <location>
        <begin position="38"/>
        <end position="56"/>
    </location>
</feature>
<keyword evidence="9" id="KW-1185">Reference proteome</keyword>
<feature type="transmembrane region" description="Helical" evidence="7">
    <location>
        <begin position="128"/>
        <end position="150"/>
    </location>
</feature>
<dbReference type="NCBIfam" id="TIGR01401">
    <property type="entry name" value="fliR_like_III"/>
    <property type="match status" value="1"/>
</dbReference>
<dbReference type="RefSeq" id="WP_222157918.1">
    <property type="nucleotide sequence ID" value="NZ_CP081864.1"/>
</dbReference>
<evidence type="ECO:0000256" key="3">
    <source>
        <dbReference type="ARBA" id="ARBA00022475"/>
    </source>
</evidence>
<evidence type="ECO:0000256" key="7">
    <source>
        <dbReference type="RuleBase" id="RU362072"/>
    </source>
</evidence>
<dbReference type="InterPro" id="IPR002010">
    <property type="entry name" value="T3SS_IM_R"/>
</dbReference>
<feature type="transmembrane region" description="Helical" evidence="7">
    <location>
        <begin position="68"/>
        <end position="96"/>
    </location>
</feature>
<comment type="similarity">
    <text evidence="2 7">Belongs to the FliR/MopE/SpaR family.</text>
</comment>
<keyword evidence="4 7" id="KW-0812">Transmembrane</keyword>